<dbReference type="AlphaFoldDB" id="A0A1G5KDG0"/>
<dbReference type="PANTHER" id="PTHR43265:SF1">
    <property type="entry name" value="ESTERASE ESTD"/>
    <property type="match status" value="1"/>
</dbReference>
<dbReference type="GO" id="GO:0052689">
    <property type="term" value="F:carboxylic ester hydrolase activity"/>
    <property type="evidence" value="ECO:0007669"/>
    <property type="project" value="TreeGrafter"/>
</dbReference>
<dbReference type="InterPro" id="IPR029058">
    <property type="entry name" value="AB_hydrolase_fold"/>
</dbReference>
<evidence type="ECO:0000259" key="1">
    <source>
        <dbReference type="Pfam" id="PF00561"/>
    </source>
</evidence>
<dbReference type="EMBL" id="FMVM01000014">
    <property type="protein sequence ID" value="SCY98663.1"/>
    <property type="molecule type" value="Genomic_DNA"/>
</dbReference>
<dbReference type="SUPFAM" id="SSF53474">
    <property type="entry name" value="alpha/beta-Hydrolases"/>
    <property type="match status" value="1"/>
</dbReference>
<dbReference type="Pfam" id="PF00561">
    <property type="entry name" value="Abhydrolase_1"/>
    <property type="match status" value="1"/>
</dbReference>
<dbReference type="STRING" id="582692.SAMN05720606_114136"/>
<proteinExistence type="predicted"/>
<dbReference type="Proteomes" id="UP000198538">
    <property type="component" value="Unassembled WGS sequence"/>
</dbReference>
<reference evidence="3" key="1">
    <citation type="submission" date="2016-10" db="EMBL/GenBank/DDBJ databases">
        <authorList>
            <person name="Varghese N."/>
            <person name="Submissions S."/>
        </authorList>
    </citation>
    <scope>NUCLEOTIDE SEQUENCE [LARGE SCALE GENOMIC DNA]</scope>
    <source>
        <strain evidence="3">BL9</strain>
    </source>
</reference>
<organism evidence="2 3">
    <name type="scientific">Paenibacillus polysaccharolyticus</name>
    <dbReference type="NCBI Taxonomy" id="582692"/>
    <lineage>
        <taxon>Bacteria</taxon>
        <taxon>Bacillati</taxon>
        <taxon>Bacillota</taxon>
        <taxon>Bacilli</taxon>
        <taxon>Bacillales</taxon>
        <taxon>Paenibacillaceae</taxon>
        <taxon>Paenibacillus</taxon>
    </lineage>
</organism>
<dbReference type="InterPro" id="IPR053145">
    <property type="entry name" value="AB_hydrolase_Est10"/>
</dbReference>
<name>A0A1G5KDG0_9BACL</name>
<dbReference type="Gene3D" id="3.40.50.1820">
    <property type="entry name" value="alpha/beta hydrolase"/>
    <property type="match status" value="1"/>
</dbReference>
<feature type="domain" description="AB hydrolase-1" evidence="1">
    <location>
        <begin position="45"/>
        <end position="156"/>
    </location>
</feature>
<accession>A0A1G5KDG0</accession>
<evidence type="ECO:0000313" key="2">
    <source>
        <dbReference type="EMBL" id="SCY98663.1"/>
    </source>
</evidence>
<dbReference type="InterPro" id="IPR000073">
    <property type="entry name" value="AB_hydrolase_1"/>
</dbReference>
<evidence type="ECO:0000313" key="3">
    <source>
        <dbReference type="Proteomes" id="UP000198538"/>
    </source>
</evidence>
<sequence>MKGEIRMERQISIRHGEEELTATIHYPVVKDIKEETRQQRVPLAVICHGFVGSRIGVDRLFVKTARELAEDGYLVLRFDYIGCGESSGEYGAEGLESMILQTRSVLDYAVNCSDVDPTRVTLIGHSLGGAVALLTAVRDKRVKNLVMWSAVGYPFNDIVKITGRDVYDEGVRAGASDYLGYKFTPKFFDSLAEHQPFQEAVKFSGDVLVVHGTSDEVIPVDYAFLYQKVFWMRQEGRCDKEIIFQGNHTFSSGKEREQLITRTREWLGERQKIEENWQHWMI</sequence>
<keyword evidence="3" id="KW-1185">Reference proteome</keyword>
<gene>
    <name evidence="2" type="ORF">SAMN05720606_114136</name>
</gene>
<dbReference type="PANTHER" id="PTHR43265">
    <property type="entry name" value="ESTERASE ESTD"/>
    <property type="match status" value="1"/>
</dbReference>
<protein>
    <recommendedName>
        <fullName evidence="1">AB hydrolase-1 domain-containing protein</fullName>
    </recommendedName>
</protein>